<proteinExistence type="predicted"/>
<evidence type="ECO:0000313" key="3">
    <source>
        <dbReference type="Proteomes" id="UP001185755"/>
    </source>
</evidence>
<keyword evidence="1" id="KW-0812">Transmembrane</keyword>
<evidence type="ECO:0000313" key="2">
    <source>
        <dbReference type="EMBL" id="MDV6262189.1"/>
    </source>
</evidence>
<dbReference type="RefSeq" id="WP_317564640.1">
    <property type="nucleotide sequence ID" value="NZ_JAWLJX010000003.1"/>
</dbReference>
<gene>
    <name evidence="2" type="ORF">R3P96_12650</name>
</gene>
<dbReference type="Proteomes" id="UP001185755">
    <property type="component" value="Unassembled WGS sequence"/>
</dbReference>
<comment type="caution">
    <text evidence="2">The sequence shown here is derived from an EMBL/GenBank/DDBJ whole genome shotgun (WGS) entry which is preliminary data.</text>
</comment>
<evidence type="ECO:0008006" key="4">
    <source>
        <dbReference type="Google" id="ProtNLM"/>
    </source>
</evidence>
<protein>
    <recommendedName>
        <fullName evidence="4">DUF485 domain-containing protein</fullName>
    </recommendedName>
</protein>
<feature type="transmembrane region" description="Helical" evidence="1">
    <location>
        <begin position="68"/>
        <end position="93"/>
    </location>
</feature>
<keyword evidence="1" id="KW-1133">Transmembrane helix</keyword>
<keyword evidence="1" id="KW-0472">Membrane</keyword>
<keyword evidence="3" id="KW-1185">Reference proteome</keyword>
<reference evidence="2 3" key="1">
    <citation type="submission" date="2023-10" db="EMBL/GenBank/DDBJ databases">
        <title>Development of a sustainable strategy for remediation of hydrocarbon-contaminated territories based on the waste exchange concept.</title>
        <authorList>
            <person name="Krivoruchko A."/>
        </authorList>
    </citation>
    <scope>NUCLEOTIDE SEQUENCE [LARGE SCALE GENOMIC DNA]</scope>
    <source>
        <strain evidence="2 3">IEGM 1323</strain>
    </source>
</reference>
<sequence length="115" mass="12917">MPYRIDEADAELPEPSRASLDDELNYYRARRSMLTNIGVGFLFGWLAIVSLMIILLETNGTLSGLFARGIAALSGLTLIGAVLTIIFSVVGYFQLKRSNYLYREQRSVSSRTEYK</sequence>
<evidence type="ECO:0000256" key="1">
    <source>
        <dbReference type="SAM" id="Phobius"/>
    </source>
</evidence>
<organism evidence="2 3">
    <name type="scientific">Rhodococcoides yunnanense</name>
    <dbReference type="NCBI Taxonomy" id="278209"/>
    <lineage>
        <taxon>Bacteria</taxon>
        <taxon>Bacillati</taxon>
        <taxon>Actinomycetota</taxon>
        <taxon>Actinomycetes</taxon>
        <taxon>Mycobacteriales</taxon>
        <taxon>Nocardiaceae</taxon>
        <taxon>Rhodococcoides</taxon>
    </lineage>
</organism>
<dbReference type="EMBL" id="JAWLJX010000003">
    <property type="protein sequence ID" value="MDV6262189.1"/>
    <property type="molecule type" value="Genomic_DNA"/>
</dbReference>
<accession>A0ABU4BDA7</accession>
<feature type="transmembrane region" description="Helical" evidence="1">
    <location>
        <begin position="34"/>
        <end position="56"/>
    </location>
</feature>
<name>A0ABU4BDA7_9NOCA</name>